<dbReference type="PANTHER" id="PTHR11017">
    <property type="entry name" value="LEUCINE-RICH REPEAT-CONTAINING PROTEIN"/>
    <property type="match status" value="1"/>
</dbReference>
<dbReference type="AlphaFoldDB" id="A0AAU9MG78"/>
<feature type="compositionally biased region" description="Polar residues" evidence="3">
    <location>
        <begin position="1045"/>
        <end position="1054"/>
    </location>
</feature>
<dbReference type="InterPro" id="IPR002182">
    <property type="entry name" value="NB-ARC"/>
</dbReference>
<dbReference type="InterPro" id="IPR000157">
    <property type="entry name" value="TIR_dom"/>
</dbReference>
<feature type="domain" description="HMA" evidence="5">
    <location>
        <begin position="1071"/>
        <end position="1137"/>
    </location>
</feature>
<protein>
    <recommendedName>
        <fullName evidence="8">TIR domain-containing protein</fullName>
    </recommendedName>
</protein>
<dbReference type="InterPro" id="IPR006121">
    <property type="entry name" value="HMA_dom"/>
</dbReference>
<dbReference type="Pfam" id="PF01582">
    <property type="entry name" value="TIR"/>
    <property type="match status" value="1"/>
</dbReference>
<evidence type="ECO:0000313" key="6">
    <source>
        <dbReference type="EMBL" id="CAH1424727.1"/>
    </source>
</evidence>
<dbReference type="InterPro" id="IPR044974">
    <property type="entry name" value="Disease_R_plants"/>
</dbReference>
<dbReference type="CDD" id="cd00371">
    <property type="entry name" value="HMA"/>
    <property type="match status" value="1"/>
</dbReference>
<evidence type="ECO:0000313" key="7">
    <source>
        <dbReference type="Proteomes" id="UP001157418"/>
    </source>
</evidence>
<dbReference type="InterPro" id="IPR036163">
    <property type="entry name" value="HMA_dom_sf"/>
</dbReference>
<evidence type="ECO:0008006" key="8">
    <source>
        <dbReference type="Google" id="ProtNLM"/>
    </source>
</evidence>
<dbReference type="InterPro" id="IPR027417">
    <property type="entry name" value="P-loop_NTPase"/>
</dbReference>
<dbReference type="GO" id="GO:0016020">
    <property type="term" value="C:membrane"/>
    <property type="evidence" value="ECO:0007669"/>
    <property type="project" value="UniProtKB-SubCell"/>
</dbReference>
<evidence type="ECO:0000259" key="5">
    <source>
        <dbReference type="PROSITE" id="PS50846"/>
    </source>
</evidence>
<evidence type="ECO:0000256" key="1">
    <source>
        <dbReference type="ARBA" id="ARBA00004170"/>
    </source>
</evidence>
<feature type="domain" description="TIR" evidence="4">
    <location>
        <begin position="16"/>
        <end position="178"/>
    </location>
</feature>
<dbReference type="GO" id="GO:0009626">
    <property type="term" value="P:plant-type hypersensitive response"/>
    <property type="evidence" value="ECO:0007669"/>
    <property type="project" value="UniProtKB-KW"/>
</dbReference>
<dbReference type="GO" id="GO:0007165">
    <property type="term" value="P:signal transduction"/>
    <property type="evidence" value="ECO:0007669"/>
    <property type="project" value="InterPro"/>
</dbReference>
<dbReference type="SUPFAM" id="SSF52058">
    <property type="entry name" value="L domain-like"/>
    <property type="match status" value="1"/>
</dbReference>
<dbReference type="SUPFAM" id="SSF55008">
    <property type="entry name" value="HMA, heavy metal-associated domain"/>
    <property type="match status" value="1"/>
</dbReference>
<accession>A0AAU9MG78</accession>
<dbReference type="InterPro" id="IPR032675">
    <property type="entry name" value="LRR_dom_sf"/>
</dbReference>
<dbReference type="InterPro" id="IPR035897">
    <property type="entry name" value="Toll_tir_struct_dom_sf"/>
</dbReference>
<dbReference type="FunFam" id="3.40.50.10140:FF:000007">
    <property type="entry name" value="Disease resistance protein (TIR-NBS-LRR class)"/>
    <property type="match status" value="1"/>
</dbReference>
<evidence type="ECO:0000259" key="4">
    <source>
        <dbReference type="PROSITE" id="PS50104"/>
    </source>
</evidence>
<dbReference type="Gene3D" id="3.30.70.100">
    <property type="match status" value="1"/>
</dbReference>
<dbReference type="Gene3D" id="3.40.50.10140">
    <property type="entry name" value="Toll/interleukin-1 receptor homology (TIR) domain"/>
    <property type="match status" value="1"/>
</dbReference>
<dbReference type="SMART" id="SM00255">
    <property type="entry name" value="TIR"/>
    <property type="match status" value="1"/>
</dbReference>
<comment type="caution">
    <text evidence="6">The sequence shown here is derived from an EMBL/GenBank/DDBJ whole genome shotgun (WGS) entry which is preliminary data.</text>
</comment>
<evidence type="ECO:0000256" key="2">
    <source>
        <dbReference type="ARBA" id="ARBA00023027"/>
    </source>
</evidence>
<dbReference type="SUPFAM" id="SSF52540">
    <property type="entry name" value="P-loop containing nucleoside triphosphate hydrolases"/>
    <property type="match status" value="1"/>
</dbReference>
<feature type="region of interest" description="Disordered" evidence="3">
    <location>
        <begin position="1045"/>
        <end position="1064"/>
    </location>
</feature>
<dbReference type="PRINTS" id="PR00364">
    <property type="entry name" value="DISEASERSIST"/>
</dbReference>
<dbReference type="Proteomes" id="UP001157418">
    <property type="component" value="Unassembled WGS sequence"/>
</dbReference>
<dbReference type="GO" id="GO:0046872">
    <property type="term" value="F:metal ion binding"/>
    <property type="evidence" value="ECO:0007669"/>
    <property type="project" value="InterPro"/>
</dbReference>
<name>A0AAU9MG78_9ASTR</name>
<dbReference type="EMBL" id="CAKMRJ010001861">
    <property type="protein sequence ID" value="CAH1424727.1"/>
    <property type="molecule type" value="Genomic_DNA"/>
</dbReference>
<sequence length="1141" mass="129802">MASCSSSGILACANASSYDVFLSFRGEDTRHSFTDHLYKALMQAGIRTFRDNEEINRGHELKPEIEKAIKESRASVVVLSENYATSAWCLDELLLILQQKRECNHFVLPVFYQVDPSDVRKQNKTFAIKVNASPRWTDHNLNLWKKALMEVADLAGMVLSGPETKFLKEIVDAIYNKLDRKEVHLPPNLVGMSSRYGEISSWLKRPDFQVLAICGMAGSGKTTLAKYIYDSNCNYFENTSFIEDIGRRCKEYHVMRKLQQQLLKDILGGKKRKIPGVSQGTCKIMEALETKRALIVLDDVTDHGQILQLLGTGTINAQSKIIITTTRESTNTWFHFHFPYRRVWLNSDSYRILSKGEGSETIEGLALDMQMLMAEKHAFKSSNLTTAALQKMDKLKLLQLNFVQLDGSYKNFSEDLRWLCWFGFPLRTLPSDLFMGNMVAIDMSYSNLEVFEPPMVLQSLHILNLKDSYNLIEIRNMSRIPHLETLILWNCQSLVRVCETIGELTSLALLNMTGCKNLCKREQTNLLLRLVASTFGGGVSNSEQKTFPFPHSLHQLFLKDCNLDSFPLNFSVQPSLEYLNLGNSLFEFLPTYNHLKNLRVLDLSLCSRLKSLISLPSTLAELYIYYCTSLEKISFESHRFTLQELGYEGCISLCEIEGFIKLVPVAKLEDNDLGHMKWLKEYQNQEVSLIGDDELTKGRSSFLQMLYEFDIMSTSLPDITDPNMKPTYISELSSLSFDMSSCPKNRRLKGLDITFKYTTISGDDDWAWFCKINTNNGVELMYNPKVFGKIDSDKVGIWFSYWPIGNTLNTGDKVNVTIVVMSGLEVHECGVRLVYANETETLENNMGWIETLGGDLSGFQLSTGAYYLCRRDFFGLMEVGRLIPDWFRVLVDDNTIDYTEVRGWRKTGRPKQLNPSFTELGTVRCIIDGPEPEEIYKIRKISFLDKTLKLTSRIFGETRKSATSFKSSYTAKKAEDKSEETFDENEDADLQFEDMSEESYDESEHLDLSLSDLDERAEAFIYNFRKQLEKEKGESSSMYKAFVPNENQESTSSSHGEKLKSLTTDDGSRQMKKIVLEVNLGSQSQKQKVINALSGLEGIETIHVDTEDGRLTVTGDVDPEVVLICVRKIEMANLISVARAT</sequence>
<proteinExistence type="predicted"/>
<dbReference type="Pfam" id="PF00403">
    <property type="entry name" value="HMA"/>
    <property type="match status" value="1"/>
</dbReference>
<keyword evidence="7" id="KW-1185">Reference proteome</keyword>
<organism evidence="6 7">
    <name type="scientific">Lactuca virosa</name>
    <dbReference type="NCBI Taxonomy" id="75947"/>
    <lineage>
        <taxon>Eukaryota</taxon>
        <taxon>Viridiplantae</taxon>
        <taxon>Streptophyta</taxon>
        <taxon>Embryophyta</taxon>
        <taxon>Tracheophyta</taxon>
        <taxon>Spermatophyta</taxon>
        <taxon>Magnoliopsida</taxon>
        <taxon>eudicotyledons</taxon>
        <taxon>Gunneridae</taxon>
        <taxon>Pentapetalae</taxon>
        <taxon>asterids</taxon>
        <taxon>campanulids</taxon>
        <taxon>Asterales</taxon>
        <taxon>Asteraceae</taxon>
        <taxon>Cichorioideae</taxon>
        <taxon>Cichorieae</taxon>
        <taxon>Lactucinae</taxon>
        <taxon>Lactuca</taxon>
    </lineage>
</organism>
<dbReference type="Gene3D" id="3.80.10.10">
    <property type="entry name" value="Ribonuclease Inhibitor"/>
    <property type="match status" value="2"/>
</dbReference>
<dbReference type="GO" id="GO:0043531">
    <property type="term" value="F:ADP binding"/>
    <property type="evidence" value="ECO:0007669"/>
    <property type="project" value="InterPro"/>
</dbReference>
<dbReference type="PANTHER" id="PTHR11017:SF307">
    <property type="entry name" value="TIR DOMAIN, P-LOOP CONTAINING NUCLEOSIDE TRIPHOSPHATE HYDROLASE"/>
    <property type="match status" value="1"/>
</dbReference>
<dbReference type="SUPFAM" id="SSF52200">
    <property type="entry name" value="Toll/Interleukin receptor TIR domain"/>
    <property type="match status" value="1"/>
</dbReference>
<evidence type="ECO:0000256" key="3">
    <source>
        <dbReference type="SAM" id="MobiDB-lite"/>
    </source>
</evidence>
<comment type="subcellular location">
    <subcellularLocation>
        <location evidence="1">Membrane</location>
        <topology evidence="1">Peripheral membrane protein</topology>
    </subcellularLocation>
</comment>
<dbReference type="Pfam" id="PF00931">
    <property type="entry name" value="NB-ARC"/>
    <property type="match status" value="1"/>
</dbReference>
<keyword evidence="2" id="KW-0520">NAD</keyword>
<reference evidence="6 7" key="1">
    <citation type="submission" date="2022-01" db="EMBL/GenBank/DDBJ databases">
        <authorList>
            <person name="Xiong W."/>
            <person name="Schranz E."/>
        </authorList>
    </citation>
    <scope>NUCLEOTIDE SEQUENCE [LARGE SCALE GENOMIC DNA]</scope>
</reference>
<dbReference type="Gene3D" id="3.40.50.300">
    <property type="entry name" value="P-loop containing nucleotide triphosphate hydrolases"/>
    <property type="match status" value="1"/>
</dbReference>
<gene>
    <name evidence="6" type="ORF">LVIROSA_LOCUS11913</name>
</gene>
<dbReference type="InterPro" id="IPR008480">
    <property type="entry name" value="DUF761_pln"/>
</dbReference>
<dbReference type="Pfam" id="PF05553">
    <property type="entry name" value="DUF761"/>
    <property type="match status" value="1"/>
</dbReference>
<dbReference type="PROSITE" id="PS50846">
    <property type="entry name" value="HMA_2"/>
    <property type="match status" value="1"/>
</dbReference>
<dbReference type="PROSITE" id="PS50104">
    <property type="entry name" value="TIR"/>
    <property type="match status" value="1"/>
</dbReference>